<keyword evidence="2" id="KW-0472">Membrane</keyword>
<evidence type="ECO:0008006" key="5">
    <source>
        <dbReference type="Google" id="ProtNLM"/>
    </source>
</evidence>
<sequence>MNRHREIQPWGFSAGAWQALALVLLGILALTNAAWFYNVRVVRAEAAASAPEPRQTERVIYQTPDGRPVAGPGAYPAPTPAAPAQRRQRGSVHEQPLASDEHCIDGTRFRVDGSNWTQNGAC</sequence>
<gene>
    <name evidence="3" type="ORF">GCM10011394_13890</name>
</gene>
<name>A0ABQ2EBY5_9GAMM</name>
<keyword evidence="4" id="KW-1185">Reference proteome</keyword>
<evidence type="ECO:0000256" key="2">
    <source>
        <dbReference type="SAM" id="Phobius"/>
    </source>
</evidence>
<reference evidence="4" key="1">
    <citation type="journal article" date="2019" name="Int. J. Syst. Evol. Microbiol.">
        <title>The Global Catalogue of Microorganisms (GCM) 10K type strain sequencing project: providing services to taxonomists for standard genome sequencing and annotation.</title>
        <authorList>
            <consortium name="The Broad Institute Genomics Platform"/>
            <consortium name="The Broad Institute Genome Sequencing Center for Infectious Disease"/>
            <person name="Wu L."/>
            <person name="Ma J."/>
        </authorList>
    </citation>
    <scope>NUCLEOTIDE SEQUENCE [LARGE SCALE GENOMIC DNA]</scope>
    <source>
        <strain evidence="4">CGMCC 1.8985</strain>
    </source>
</reference>
<keyword evidence="2" id="KW-1133">Transmembrane helix</keyword>
<proteinExistence type="predicted"/>
<dbReference type="EMBL" id="BMME01000001">
    <property type="protein sequence ID" value="GGK05973.1"/>
    <property type="molecule type" value="Genomic_DNA"/>
</dbReference>
<evidence type="ECO:0000256" key="1">
    <source>
        <dbReference type="SAM" id="MobiDB-lite"/>
    </source>
</evidence>
<dbReference type="Proteomes" id="UP000599009">
    <property type="component" value="Unassembled WGS sequence"/>
</dbReference>
<feature type="transmembrane region" description="Helical" evidence="2">
    <location>
        <begin position="12"/>
        <end position="37"/>
    </location>
</feature>
<accession>A0ABQ2EBY5</accession>
<protein>
    <recommendedName>
        <fullName evidence="5">DUF4124 domain-containing protein</fullName>
    </recommendedName>
</protein>
<feature type="region of interest" description="Disordered" evidence="1">
    <location>
        <begin position="46"/>
        <end position="99"/>
    </location>
</feature>
<comment type="caution">
    <text evidence="3">The sequence shown here is derived from an EMBL/GenBank/DDBJ whole genome shotgun (WGS) entry which is preliminary data.</text>
</comment>
<keyword evidence="2" id="KW-0812">Transmembrane</keyword>
<organism evidence="3 4">
    <name type="scientific">Luteimonas terricola</name>
    <dbReference type="NCBI Taxonomy" id="645597"/>
    <lineage>
        <taxon>Bacteria</taxon>
        <taxon>Pseudomonadati</taxon>
        <taxon>Pseudomonadota</taxon>
        <taxon>Gammaproteobacteria</taxon>
        <taxon>Lysobacterales</taxon>
        <taxon>Lysobacteraceae</taxon>
        <taxon>Luteimonas</taxon>
    </lineage>
</organism>
<evidence type="ECO:0000313" key="3">
    <source>
        <dbReference type="EMBL" id="GGK05973.1"/>
    </source>
</evidence>
<evidence type="ECO:0000313" key="4">
    <source>
        <dbReference type="Proteomes" id="UP000599009"/>
    </source>
</evidence>